<organism evidence="3 4">
    <name type="scientific">Sphingomonas immobilis</name>
    <dbReference type="NCBI Taxonomy" id="3063997"/>
    <lineage>
        <taxon>Bacteria</taxon>
        <taxon>Pseudomonadati</taxon>
        <taxon>Pseudomonadota</taxon>
        <taxon>Alphaproteobacteria</taxon>
        <taxon>Sphingomonadales</taxon>
        <taxon>Sphingomonadaceae</taxon>
        <taxon>Sphingomonas</taxon>
    </lineage>
</organism>
<evidence type="ECO:0000313" key="3">
    <source>
        <dbReference type="EMBL" id="MDO7843152.1"/>
    </source>
</evidence>
<gene>
    <name evidence="3" type="ORF">Q5H94_12530</name>
</gene>
<evidence type="ECO:0000313" key="4">
    <source>
        <dbReference type="Proteomes" id="UP001176468"/>
    </source>
</evidence>
<evidence type="ECO:0000256" key="1">
    <source>
        <dbReference type="SAM" id="Phobius"/>
    </source>
</evidence>
<feature type="transmembrane region" description="Helical" evidence="1">
    <location>
        <begin position="45"/>
        <end position="67"/>
    </location>
</feature>
<keyword evidence="1" id="KW-1133">Transmembrane helix</keyword>
<keyword evidence="1" id="KW-0812">Transmembrane</keyword>
<keyword evidence="4" id="KW-1185">Reference proteome</keyword>
<protein>
    <submittedName>
        <fullName evidence="3">Lasso peptide biosynthesis B2 protein</fullName>
    </submittedName>
</protein>
<reference evidence="3" key="1">
    <citation type="submission" date="2023-07" db="EMBL/GenBank/DDBJ databases">
        <authorList>
            <person name="Kim M.K."/>
        </authorList>
    </citation>
    <scope>NUCLEOTIDE SEQUENCE</scope>
    <source>
        <strain evidence="3">CA1-15</strain>
    </source>
</reference>
<dbReference type="NCBIfam" id="NF033537">
    <property type="entry name" value="lasso_biosyn_B2"/>
    <property type="match status" value="1"/>
</dbReference>
<sequence length="184" mass="19625">MPSRPTDLSDVRAMVTPGLDRALPRTPSRPGRFRRAWRIPLADKLAIVPAWLAIAGAAALITLVPFVRLAAGLGRNIGAAGFTPLIGRRGEARARFVQRAVQRAARLAPFRSDCLPQALVAAMFCRWLGVPTATHFGVEIEAVPTGRSLSAHAWVDAGGVRVSGGRGEGRFTVVACFVTLPSPR</sequence>
<dbReference type="InterPro" id="IPR032708">
    <property type="entry name" value="McjB_C"/>
</dbReference>
<dbReference type="InterPro" id="IPR053521">
    <property type="entry name" value="McjB-like"/>
</dbReference>
<name>A0ABT9A112_9SPHN</name>
<dbReference type="EMBL" id="JAUQSZ010000008">
    <property type="protein sequence ID" value="MDO7843152.1"/>
    <property type="molecule type" value="Genomic_DNA"/>
</dbReference>
<feature type="domain" description="Microcin J25-processing protein McjB C-terminal" evidence="2">
    <location>
        <begin position="61"/>
        <end position="175"/>
    </location>
</feature>
<accession>A0ABT9A112</accession>
<keyword evidence="1" id="KW-0472">Membrane</keyword>
<dbReference type="Pfam" id="PF13471">
    <property type="entry name" value="Transglut_core3"/>
    <property type="match status" value="1"/>
</dbReference>
<comment type="caution">
    <text evidence="3">The sequence shown here is derived from an EMBL/GenBank/DDBJ whole genome shotgun (WGS) entry which is preliminary data.</text>
</comment>
<evidence type="ECO:0000259" key="2">
    <source>
        <dbReference type="Pfam" id="PF13471"/>
    </source>
</evidence>
<proteinExistence type="predicted"/>
<dbReference type="Proteomes" id="UP001176468">
    <property type="component" value="Unassembled WGS sequence"/>
</dbReference>